<dbReference type="SMART" id="SM00297">
    <property type="entry name" value="BROMO"/>
    <property type="match status" value="1"/>
</dbReference>
<gene>
    <name evidence="5" type="ORF">K466DRAFT_559974</name>
</gene>
<dbReference type="PANTHER" id="PTHR22880">
    <property type="entry name" value="FALZ-RELATED BROMODOMAIN-CONTAINING PROTEINS"/>
    <property type="match status" value="1"/>
</dbReference>
<evidence type="ECO:0000313" key="6">
    <source>
        <dbReference type="Proteomes" id="UP000308197"/>
    </source>
</evidence>
<dbReference type="InterPro" id="IPR036427">
    <property type="entry name" value="Bromodomain-like_sf"/>
</dbReference>
<feature type="compositionally biased region" description="Basic residues" evidence="3">
    <location>
        <begin position="111"/>
        <end position="121"/>
    </location>
</feature>
<feature type="compositionally biased region" description="Acidic residues" evidence="3">
    <location>
        <begin position="69"/>
        <end position="81"/>
    </location>
</feature>
<dbReference type="SUPFAM" id="SSF47370">
    <property type="entry name" value="Bromodomain"/>
    <property type="match status" value="1"/>
</dbReference>
<dbReference type="PROSITE" id="PS50014">
    <property type="entry name" value="BROMODOMAIN_2"/>
    <property type="match status" value="1"/>
</dbReference>
<dbReference type="PANTHER" id="PTHR22880:SF225">
    <property type="entry name" value="BROMODOMAIN-CONTAINING PROTEIN BET-1-RELATED"/>
    <property type="match status" value="1"/>
</dbReference>
<feature type="region of interest" description="Disordered" evidence="3">
    <location>
        <begin position="110"/>
        <end position="160"/>
    </location>
</feature>
<feature type="domain" description="Bromo" evidence="4">
    <location>
        <begin position="1"/>
        <end position="43"/>
    </location>
</feature>
<accession>A0A5C3NTM1</accession>
<dbReference type="GO" id="GO:0005634">
    <property type="term" value="C:nucleus"/>
    <property type="evidence" value="ECO:0007669"/>
    <property type="project" value="TreeGrafter"/>
</dbReference>
<evidence type="ECO:0000256" key="3">
    <source>
        <dbReference type="SAM" id="MobiDB-lite"/>
    </source>
</evidence>
<organism evidence="5 6">
    <name type="scientific">Polyporus arcularius HHB13444</name>
    <dbReference type="NCBI Taxonomy" id="1314778"/>
    <lineage>
        <taxon>Eukaryota</taxon>
        <taxon>Fungi</taxon>
        <taxon>Dikarya</taxon>
        <taxon>Basidiomycota</taxon>
        <taxon>Agaricomycotina</taxon>
        <taxon>Agaricomycetes</taxon>
        <taxon>Polyporales</taxon>
        <taxon>Polyporaceae</taxon>
        <taxon>Polyporus</taxon>
    </lineage>
</organism>
<feature type="region of interest" description="Disordered" evidence="3">
    <location>
        <begin position="179"/>
        <end position="200"/>
    </location>
</feature>
<dbReference type="STRING" id="1314778.A0A5C3NTM1"/>
<reference evidence="5 6" key="1">
    <citation type="journal article" date="2019" name="Nat. Ecol. Evol.">
        <title>Megaphylogeny resolves global patterns of mushroom evolution.</title>
        <authorList>
            <person name="Varga T."/>
            <person name="Krizsan K."/>
            <person name="Foldi C."/>
            <person name="Dima B."/>
            <person name="Sanchez-Garcia M."/>
            <person name="Sanchez-Ramirez S."/>
            <person name="Szollosi G.J."/>
            <person name="Szarkandi J.G."/>
            <person name="Papp V."/>
            <person name="Albert L."/>
            <person name="Andreopoulos W."/>
            <person name="Angelini C."/>
            <person name="Antonin V."/>
            <person name="Barry K.W."/>
            <person name="Bougher N.L."/>
            <person name="Buchanan P."/>
            <person name="Buyck B."/>
            <person name="Bense V."/>
            <person name="Catcheside P."/>
            <person name="Chovatia M."/>
            <person name="Cooper J."/>
            <person name="Damon W."/>
            <person name="Desjardin D."/>
            <person name="Finy P."/>
            <person name="Geml J."/>
            <person name="Haridas S."/>
            <person name="Hughes K."/>
            <person name="Justo A."/>
            <person name="Karasinski D."/>
            <person name="Kautmanova I."/>
            <person name="Kiss B."/>
            <person name="Kocsube S."/>
            <person name="Kotiranta H."/>
            <person name="LaButti K.M."/>
            <person name="Lechner B.E."/>
            <person name="Liimatainen K."/>
            <person name="Lipzen A."/>
            <person name="Lukacs Z."/>
            <person name="Mihaltcheva S."/>
            <person name="Morgado L.N."/>
            <person name="Niskanen T."/>
            <person name="Noordeloos M.E."/>
            <person name="Ohm R.A."/>
            <person name="Ortiz-Santana B."/>
            <person name="Ovrebo C."/>
            <person name="Racz N."/>
            <person name="Riley R."/>
            <person name="Savchenko A."/>
            <person name="Shiryaev A."/>
            <person name="Soop K."/>
            <person name="Spirin V."/>
            <person name="Szebenyi C."/>
            <person name="Tomsovsky M."/>
            <person name="Tulloss R.E."/>
            <person name="Uehling J."/>
            <person name="Grigoriev I.V."/>
            <person name="Vagvolgyi C."/>
            <person name="Papp T."/>
            <person name="Martin F.M."/>
            <person name="Miettinen O."/>
            <person name="Hibbett D.S."/>
            <person name="Nagy L.G."/>
        </authorList>
    </citation>
    <scope>NUCLEOTIDE SEQUENCE [LARGE SCALE GENOMIC DNA]</scope>
    <source>
        <strain evidence="5 6">HHB13444</strain>
    </source>
</reference>
<dbReference type="EMBL" id="ML212065">
    <property type="protein sequence ID" value="TFK79350.1"/>
    <property type="molecule type" value="Genomic_DNA"/>
</dbReference>
<dbReference type="Pfam" id="PF00439">
    <property type="entry name" value="Bromodomain"/>
    <property type="match status" value="1"/>
</dbReference>
<protein>
    <submittedName>
        <fullName evidence="5">Bromodomain-containing protein</fullName>
    </submittedName>
</protein>
<evidence type="ECO:0000256" key="2">
    <source>
        <dbReference type="PROSITE-ProRule" id="PRU00035"/>
    </source>
</evidence>
<dbReference type="InterPro" id="IPR001487">
    <property type="entry name" value="Bromodomain"/>
</dbReference>
<evidence type="ECO:0000256" key="1">
    <source>
        <dbReference type="ARBA" id="ARBA00023117"/>
    </source>
</evidence>
<proteinExistence type="predicted"/>
<feature type="region of interest" description="Disordered" evidence="3">
    <location>
        <begin position="64"/>
        <end position="87"/>
    </location>
</feature>
<dbReference type="GO" id="GO:0006355">
    <property type="term" value="P:regulation of DNA-templated transcription"/>
    <property type="evidence" value="ECO:0007669"/>
    <property type="project" value="TreeGrafter"/>
</dbReference>
<evidence type="ECO:0000259" key="4">
    <source>
        <dbReference type="PROSITE" id="PS50014"/>
    </source>
</evidence>
<dbReference type="Gene3D" id="1.20.920.10">
    <property type="entry name" value="Bromodomain-like"/>
    <property type="match status" value="1"/>
</dbReference>
<dbReference type="InterPro" id="IPR050935">
    <property type="entry name" value="Bromo_chromatin_reader"/>
</dbReference>
<keyword evidence="6" id="KW-1185">Reference proteome</keyword>
<dbReference type="AlphaFoldDB" id="A0A5C3NTM1"/>
<dbReference type="PRINTS" id="PR00503">
    <property type="entry name" value="BROMODOMAIN"/>
</dbReference>
<dbReference type="Proteomes" id="UP000308197">
    <property type="component" value="Unassembled WGS sequence"/>
</dbReference>
<sequence length="200" mass="22245">MDLATMKRKLDAGEYNTAEKFRDDFRLMIKNCLTFNPSGNVVHEAGKSLQMLFDEKWKNLPVRRSHDLSDDDEDEETYESDDERHTGVEGMIAQMESQIVDMKNNLAALKRNGKEKHKEKKEKREKPPPPVASSSKAAHKPSKAAVPSKGKKGKKPVTDVSLGTCSLFGLVGLIERVTQPVSEGNIADHARSSDVPVSLE</sequence>
<dbReference type="InParanoid" id="A0A5C3NTM1"/>
<evidence type="ECO:0000313" key="5">
    <source>
        <dbReference type="EMBL" id="TFK79350.1"/>
    </source>
</evidence>
<keyword evidence="1 2" id="KW-0103">Bromodomain</keyword>
<name>A0A5C3NTM1_9APHY</name>
<dbReference type="GO" id="GO:0000785">
    <property type="term" value="C:chromatin"/>
    <property type="evidence" value="ECO:0007669"/>
    <property type="project" value="TreeGrafter"/>
</dbReference>
<dbReference type="GO" id="GO:0006338">
    <property type="term" value="P:chromatin remodeling"/>
    <property type="evidence" value="ECO:0007669"/>
    <property type="project" value="TreeGrafter"/>
</dbReference>